<organism evidence="2">
    <name type="scientific">freshwater metagenome</name>
    <dbReference type="NCBI Taxonomy" id="449393"/>
    <lineage>
        <taxon>unclassified sequences</taxon>
        <taxon>metagenomes</taxon>
        <taxon>ecological metagenomes</taxon>
    </lineage>
</organism>
<feature type="transmembrane region" description="Helical" evidence="1">
    <location>
        <begin position="156"/>
        <end position="176"/>
    </location>
</feature>
<accession>A0A6J5Z799</accession>
<keyword evidence="1" id="KW-0812">Transmembrane</keyword>
<feature type="transmembrane region" description="Helical" evidence="1">
    <location>
        <begin position="90"/>
        <end position="114"/>
    </location>
</feature>
<name>A0A6J5Z799_9ZZZZ</name>
<dbReference type="AlphaFoldDB" id="A0A6J5Z799"/>
<feature type="transmembrane region" description="Helical" evidence="1">
    <location>
        <begin position="35"/>
        <end position="53"/>
    </location>
</feature>
<feature type="transmembrane region" description="Helical" evidence="1">
    <location>
        <begin position="214"/>
        <end position="235"/>
    </location>
</feature>
<gene>
    <name evidence="2" type="ORF">UFOPK3775_00578</name>
</gene>
<keyword evidence="1" id="KW-1133">Transmembrane helix</keyword>
<protein>
    <submittedName>
        <fullName evidence="2">Unannotated protein</fullName>
    </submittedName>
</protein>
<feature type="transmembrane region" description="Helical" evidence="1">
    <location>
        <begin position="59"/>
        <end position="78"/>
    </location>
</feature>
<feature type="transmembrane region" description="Helical" evidence="1">
    <location>
        <begin position="126"/>
        <end position="144"/>
    </location>
</feature>
<evidence type="ECO:0000313" key="2">
    <source>
        <dbReference type="EMBL" id="CAB4336379.1"/>
    </source>
</evidence>
<dbReference type="InterPro" id="IPR017196">
    <property type="entry name" value="ECF_substrate-spec_UCP037395"/>
</dbReference>
<keyword evidence="1" id="KW-0472">Membrane</keyword>
<dbReference type="EMBL" id="CAESAK010000060">
    <property type="protein sequence ID" value="CAB4336379.1"/>
    <property type="molecule type" value="Genomic_DNA"/>
</dbReference>
<proteinExistence type="predicted"/>
<evidence type="ECO:0000256" key="1">
    <source>
        <dbReference type="SAM" id="Phobius"/>
    </source>
</evidence>
<feature type="transmembrane region" description="Helical" evidence="1">
    <location>
        <begin position="6"/>
        <end position="23"/>
    </location>
</feature>
<sequence>MKSRLALLVLNAFSILGFIWPFLVPSQSLADKASWFFLATTPIAIGLIVALISQEELGSKRIALLGTLTALIAALRPLGIGAIGIEPMWFALILAARAIGPTFGFLLGSLSMLLSALLTGGVGPWLSYQVCAAALIGCGVAIIPAKTRGGRETIALVLYGVLASAFFGIAMNLQFWPWALGSGTELSYLPGGGLTENISRFFTYHFVSSLAWDIPRAILTATLISLGAKPILGALRRLQIQSRFTDHSELAAIALANGRAK</sequence>
<dbReference type="PIRSF" id="PIRSF037395">
    <property type="entry name" value="UCP037395_ABCper"/>
    <property type="match status" value="1"/>
</dbReference>
<dbReference type="Gene3D" id="1.10.1760.20">
    <property type="match status" value="1"/>
</dbReference>
<reference evidence="2" key="1">
    <citation type="submission" date="2020-05" db="EMBL/GenBank/DDBJ databases">
        <authorList>
            <person name="Chiriac C."/>
            <person name="Salcher M."/>
            <person name="Ghai R."/>
            <person name="Kavagutti S V."/>
        </authorList>
    </citation>
    <scope>NUCLEOTIDE SEQUENCE</scope>
</reference>